<dbReference type="EMBL" id="NWSH01003963">
    <property type="protein sequence ID" value="PCG65612.1"/>
    <property type="molecule type" value="Genomic_DNA"/>
</dbReference>
<evidence type="ECO:0000256" key="10">
    <source>
        <dbReference type="RuleBase" id="RU351113"/>
    </source>
</evidence>
<keyword evidence="9 10" id="KW-0807">Transducer</keyword>
<protein>
    <recommendedName>
        <fullName evidence="10">Odorant receptor</fullName>
    </recommendedName>
</protein>
<dbReference type="InterPro" id="IPR004117">
    <property type="entry name" value="7tm6_olfct_rcpt"/>
</dbReference>
<evidence type="ECO:0000256" key="9">
    <source>
        <dbReference type="ARBA" id="ARBA00023224"/>
    </source>
</evidence>
<evidence type="ECO:0000256" key="8">
    <source>
        <dbReference type="ARBA" id="ARBA00023170"/>
    </source>
</evidence>
<gene>
    <name evidence="11" type="ORF">B5V51_8923</name>
</gene>
<dbReference type="STRING" id="7102.A0A2A4J2I8"/>
<feature type="transmembrane region" description="Helical" evidence="10">
    <location>
        <begin position="130"/>
        <end position="155"/>
    </location>
</feature>
<keyword evidence="2" id="KW-1003">Cell membrane</keyword>
<reference evidence="11" key="1">
    <citation type="submission" date="2017-09" db="EMBL/GenBank/DDBJ databases">
        <title>Contemporary evolution of a Lepidopteran species, Heliothis virescens, in response to modern agricultural practices.</title>
        <authorList>
            <person name="Fritz M.L."/>
            <person name="Deyonke A.M."/>
            <person name="Papanicolaou A."/>
            <person name="Micinski S."/>
            <person name="Westbrook J."/>
            <person name="Gould F."/>
        </authorList>
    </citation>
    <scope>NUCLEOTIDE SEQUENCE [LARGE SCALE GENOMIC DNA]</scope>
    <source>
        <strain evidence="11">HvINT-</strain>
        <tissue evidence="11">Whole body</tissue>
    </source>
</reference>
<proteinExistence type="inferred from homology"/>
<evidence type="ECO:0000256" key="6">
    <source>
        <dbReference type="ARBA" id="ARBA00022989"/>
    </source>
</evidence>
<comment type="subcellular location">
    <subcellularLocation>
        <location evidence="1 10">Cell membrane</location>
        <topology evidence="1 10">Multi-pass membrane protein</topology>
    </subcellularLocation>
</comment>
<keyword evidence="4 10" id="KW-0812">Transmembrane</keyword>
<comment type="similarity">
    <text evidence="10">Belongs to the insect chemoreceptor superfamily. Heteromeric odorant receptor channel (TC 1.A.69) family.</text>
</comment>
<evidence type="ECO:0000313" key="11">
    <source>
        <dbReference type="EMBL" id="PCG65612.1"/>
    </source>
</evidence>
<feature type="transmembrane region" description="Helical" evidence="10">
    <location>
        <begin position="197"/>
        <end position="219"/>
    </location>
</feature>
<feature type="transmembrane region" description="Helical" evidence="10">
    <location>
        <begin position="303"/>
        <end position="322"/>
    </location>
</feature>
<feature type="transmembrane region" description="Helical" evidence="10">
    <location>
        <begin position="271"/>
        <end position="297"/>
    </location>
</feature>
<dbReference type="PANTHER" id="PTHR21137:SF35">
    <property type="entry name" value="ODORANT RECEPTOR 19A-RELATED"/>
    <property type="match status" value="1"/>
</dbReference>
<evidence type="ECO:0000256" key="5">
    <source>
        <dbReference type="ARBA" id="ARBA00022725"/>
    </source>
</evidence>
<feature type="transmembrane region" description="Helical" evidence="10">
    <location>
        <begin position="43"/>
        <end position="61"/>
    </location>
</feature>
<evidence type="ECO:0000256" key="7">
    <source>
        <dbReference type="ARBA" id="ARBA00023136"/>
    </source>
</evidence>
<dbReference type="GO" id="GO:0004984">
    <property type="term" value="F:olfactory receptor activity"/>
    <property type="evidence" value="ECO:0007669"/>
    <property type="project" value="InterPro"/>
</dbReference>
<dbReference type="GO" id="GO:0007165">
    <property type="term" value="P:signal transduction"/>
    <property type="evidence" value="ECO:0007669"/>
    <property type="project" value="UniProtKB-KW"/>
</dbReference>
<dbReference type="SMR" id="A0A2A4J2I8"/>
<comment type="caution">
    <text evidence="10">Lacks conserved residue(s) required for the propagation of feature annotation.</text>
</comment>
<dbReference type="Pfam" id="PF02949">
    <property type="entry name" value="7tm_6"/>
    <property type="match status" value="1"/>
</dbReference>
<dbReference type="PANTHER" id="PTHR21137">
    <property type="entry name" value="ODORANT RECEPTOR"/>
    <property type="match status" value="1"/>
</dbReference>
<dbReference type="GO" id="GO:0005549">
    <property type="term" value="F:odorant binding"/>
    <property type="evidence" value="ECO:0007669"/>
    <property type="project" value="InterPro"/>
</dbReference>
<dbReference type="GO" id="GO:0005886">
    <property type="term" value="C:plasma membrane"/>
    <property type="evidence" value="ECO:0007669"/>
    <property type="project" value="UniProtKB-SubCell"/>
</dbReference>
<keyword evidence="8 10" id="KW-0675">Receptor</keyword>
<sequence>MLFADLPVDYKQTFGRYTYLFKCIGLDFFDNSTGFICWNNVKFILFCSAFYPFIFTQFTLISKIRADNFLESVRVVPVDIMFAHALFRRADLRDMIMEVGELWPRNLAADDQKAIILKAWLRQIKIPLDLFFIFAMTNLSLFEVIPFLISCFNLVRGDKVYLFPFQAPSFWEVDSIISYLLTYVWELAGTVPCQMCLYLPFDIIIVVMTSNVSALLRLLQVDLKNVIKLRDEQNKSKNHLNISDDQSYEELRRIVDIHQRLLRIADQLTSIFGLVIFIHVAFAALEICFFGFLTMVYGGLAETIANMLTVLNAVFTIFLLSLSGQFLCDTSSEVADAAYESYWYESDCKVKLILFIIIRAQRPSHLSALGFSQLTLKSFSKIMSSAWTYFSLLIQMYEET</sequence>
<keyword evidence="3 10" id="KW-0716">Sensory transduction</keyword>
<keyword evidence="7 10" id="KW-0472">Membrane</keyword>
<keyword evidence="6 10" id="KW-1133">Transmembrane helix</keyword>
<evidence type="ECO:0000256" key="1">
    <source>
        <dbReference type="ARBA" id="ARBA00004651"/>
    </source>
</evidence>
<comment type="caution">
    <text evidence="11">The sequence shown here is derived from an EMBL/GenBank/DDBJ whole genome shotgun (WGS) entry which is preliminary data.</text>
</comment>
<evidence type="ECO:0000256" key="4">
    <source>
        <dbReference type="ARBA" id="ARBA00022692"/>
    </source>
</evidence>
<evidence type="ECO:0000256" key="2">
    <source>
        <dbReference type="ARBA" id="ARBA00022475"/>
    </source>
</evidence>
<accession>A0A2A4J2I8</accession>
<keyword evidence="5 10" id="KW-0552">Olfaction</keyword>
<organism evidence="11">
    <name type="scientific">Heliothis virescens</name>
    <name type="common">Tobacco budworm moth</name>
    <dbReference type="NCBI Taxonomy" id="7102"/>
    <lineage>
        <taxon>Eukaryota</taxon>
        <taxon>Metazoa</taxon>
        <taxon>Ecdysozoa</taxon>
        <taxon>Arthropoda</taxon>
        <taxon>Hexapoda</taxon>
        <taxon>Insecta</taxon>
        <taxon>Pterygota</taxon>
        <taxon>Neoptera</taxon>
        <taxon>Endopterygota</taxon>
        <taxon>Lepidoptera</taxon>
        <taxon>Glossata</taxon>
        <taxon>Ditrysia</taxon>
        <taxon>Noctuoidea</taxon>
        <taxon>Noctuidae</taxon>
        <taxon>Heliothinae</taxon>
        <taxon>Heliothis</taxon>
    </lineage>
</organism>
<dbReference type="AlphaFoldDB" id="A0A2A4J2I8"/>
<evidence type="ECO:0000256" key="3">
    <source>
        <dbReference type="ARBA" id="ARBA00022606"/>
    </source>
</evidence>
<name>A0A2A4J2I8_HELVI</name>